<dbReference type="Pfam" id="PF14322">
    <property type="entry name" value="SusD-like_3"/>
    <property type="match status" value="1"/>
</dbReference>
<evidence type="ECO:0000313" key="8">
    <source>
        <dbReference type="EMBL" id="RKO72301.1"/>
    </source>
</evidence>
<dbReference type="SUPFAM" id="SSF48452">
    <property type="entry name" value="TPR-like"/>
    <property type="match status" value="1"/>
</dbReference>
<protein>
    <submittedName>
        <fullName evidence="8">RagB/SusD family nutrient uptake outer membrane protein</fullName>
    </submittedName>
</protein>
<dbReference type="Gene3D" id="1.25.40.390">
    <property type="match status" value="1"/>
</dbReference>
<dbReference type="AlphaFoldDB" id="A0A420W164"/>
<accession>A0A420W164</accession>
<evidence type="ECO:0000256" key="3">
    <source>
        <dbReference type="ARBA" id="ARBA00022729"/>
    </source>
</evidence>
<keyword evidence="4" id="KW-0472">Membrane</keyword>
<feature type="domain" description="RagB/SusD" evidence="6">
    <location>
        <begin position="320"/>
        <end position="431"/>
    </location>
</feature>
<evidence type="ECO:0000256" key="4">
    <source>
        <dbReference type="ARBA" id="ARBA00023136"/>
    </source>
</evidence>
<comment type="subcellular location">
    <subcellularLocation>
        <location evidence="1">Cell outer membrane</location>
    </subcellularLocation>
</comment>
<dbReference type="OrthoDB" id="653598at2"/>
<evidence type="ECO:0000256" key="1">
    <source>
        <dbReference type="ARBA" id="ARBA00004442"/>
    </source>
</evidence>
<keyword evidence="5" id="KW-0998">Cell outer membrane</keyword>
<keyword evidence="3" id="KW-0732">Signal</keyword>
<evidence type="ECO:0000259" key="7">
    <source>
        <dbReference type="Pfam" id="PF14322"/>
    </source>
</evidence>
<dbReference type="EMBL" id="RBWS01000005">
    <property type="protein sequence ID" value="RKO72301.1"/>
    <property type="molecule type" value="Genomic_DNA"/>
</dbReference>
<evidence type="ECO:0000256" key="5">
    <source>
        <dbReference type="ARBA" id="ARBA00023237"/>
    </source>
</evidence>
<name>A0A420W164_9SPHI</name>
<comment type="similarity">
    <text evidence="2">Belongs to the SusD family.</text>
</comment>
<comment type="caution">
    <text evidence="8">The sequence shown here is derived from an EMBL/GenBank/DDBJ whole genome shotgun (WGS) entry which is preliminary data.</text>
</comment>
<reference evidence="8 9" key="1">
    <citation type="submission" date="2018-10" db="EMBL/GenBank/DDBJ databases">
        <title>Sphingobacterium sp. M05W1-28.</title>
        <authorList>
            <person name="Cai H."/>
        </authorList>
    </citation>
    <scope>NUCLEOTIDE SEQUENCE [LARGE SCALE GENOMIC DNA]</scope>
    <source>
        <strain evidence="8 9">M05W1-28</strain>
    </source>
</reference>
<evidence type="ECO:0000259" key="6">
    <source>
        <dbReference type="Pfam" id="PF07980"/>
    </source>
</evidence>
<proteinExistence type="inferred from homology"/>
<dbReference type="Proteomes" id="UP000282423">
    <property type="component" value="Unassembled WGS sequence"/>
</dbReference>
<keyword evidence="9" id="KW-1185">Reference proteome</keyword>
<evidence type="ECO:0000256" key="2">
    <source>
        <dbReference type="ARBA" id="ARBA00006275"/>
    </source>
</evidence>
<dbReference type="InterPro" id="IPR011990">
    <property type="entry name" value="TPR-like_helical_dom_sf"/>
</dbReference>
<organism evidence="8 9">
    <name type="scientific">Sphingobacterium puteale</name>
    <dbReference type="NCBI Taxonomy" id="2420510"/>
    <lineage>
        <taxon>Bacteria</taxon>
        <taxon>Pseudomonadati</taxon>
        <taxon>Bacteroidota</taxon>
        <taxon>Sphingobacteriia</taxon>
        <taxon>Sphingobacteriales</taxon>
        <taxon>Sphingobacteriaceae</taxon>
        <taxon>Sphingobacterium</taxon>
    </lineage>
</organism>
<dbReference type="RefSeq" id="WP_121122161.1">
    <property type="nucleotide sequence ID" value="NZ_RBWS01000005.1"/>
</dbReference>
<dbReference type="InterPro" id="IPR033985">
    <property type="entry name" value="SusD-like_N"/>
</dbReference>
<gene>
    <name evidence="8" type="ORF">D7322_05720</name>
</gene>
<dbReference type="GO" id="GO:0009279">
    <property type="term" value="C:cell outer membrane"/>
    <property type="evidence" value="ECO:0007669"/>
    <property type="project" value="UniProtKB-SubCell"/>
</dbReference>
<dbReference type="Pfam" id="PF07980">
    <property type="entry name" value="SusD_RagB"/>
    <property type="match status" value="1"/>
</dbReference>
<feature type="domain" description="SusD-like N-terminal" evidence="7">
    <location>
        <begin position="20"/>
        <end position="226"/>
    </location>
</feature>
<evidence type="ECO:0000313" key="9">
    <source>
        <dbReference type="Proteomes" id="UP000282423"/>
    </source>
</evidence>
<sequence>MKLLILSFSLFCLCSCQSPFLNVKPTKDIDLLEDLDDLENLLENSYVFGNTGSLKIAACDDYYLLSRNEWDALPTMTEKNVYVWNKDTYGGEINISDWNEQYKAIFYANSILDKLSDLEVSPVLSKARYIKGEALFHRAYAYFDLAIGFCSSFDVNSLNDGPGLPLRTSANIDRIEPTSSLKATYKFIEDDLIQSSHLLKGKPFPVNRRNRPSLEASFAMLARVYLAMGKYERALLYADSCLRLYDTLLDYNHICKDCLNPFQENLDEVIFSSTNALSYANLTSVGERLWMAIDTTLIQSYKPNDLRLKTYYVKNRNGNYNKKRGYIKSGSYDFSGLATDEIYLIRAECYARNGQYELAKNDLNTLLLSRFESGSHYKIEDYPQNELLELILNERRKSLVWRGLRWSDLKRLGLEGRYTLLKRKLDNEYFELDLNQTSYVFPTPDNEIALSKTN</sequence>
<dbReference type="InterPro" id="IPR012944">
    <property type="entry name" value="SusD_RagB_dom"/>
</dbReference>